<protein>
    <submittedName>
        <fullName evidence="2">Uncharacterized protein</fullName>
    </submittedName>
</protein>
<keyword evidence="3" id="KW-1185">Reference proteome</keyword>
<dbReference type="Proteomes" id="UP000002058">
    <property type="component" value="Unassembled WGS sequence"/>
</dbReference>
<feature type="region of interest" description="Disordered" evidence="1">
    <location>
        <begin position="66"/>
        <end position="122"/>
    </location>
</feature>
<sequence>MWESSHRPTSISIEAPQTPAPSLQAVLQLSVNLARCHGNQSPPQGPANINPLDHLWEDLVALPSGQGSRLNPLHRGSPAGHATRPPVKNRKAAALESGERLNAASDRQNDQGNEPSAQPFGGWPNYVTMSCTNNPEATAAMRSHAASWVPAQVQERLGENFRWRDGEKPVTAQRERSSKSLRIRKKWTPSITN</sequence>
<dbReference type="HOGENOM" id="CLU_1409772_0_0_1"/>
<dbReference type="EMBL" id="CH476617">
    <property type="protein sequence ID" value="EEP80708.1"/>
    <property type="molecule type" value="Genomic_DNA"/>
</dbReference>
<dbReference type="KEGG" id="ure:UREG_05550"/>
<dbReference type="InParanoid" id="C4JSW1"/>
<evidence type="ECO:0000256" key="1">
    <source>
        <dbReference type="SAM" id="MobiDB-lite"/>
    </source>
</evidence>
<accession>C4JSW1</accession>
<proteinExistence type="predicted"/>
<dbReference type="RefSeq" id="XP_002584861.1">
    <property type="nucleotide sequence ID" value="XM_002584815.1"/>
</dbReference>
<evidence type="ECO:0000313" key="2">
    <source>
        <dbReference type="EMBL" id="EEP80708.1"/>
    </source>
</evidence>
<feature type="region of interest" description="Disordered" evidence="1">
    <location>
        <begin position="162"/>
        <end position="193"/>
    </location>
</feature>
<feature type="compositionally biased region" description="Basic and acidic residues" evidence="1">
    <location>
        <begin position="162"/>
        <end position="178"/>
    </location>
</feature>
<dbReference type="GeneID" id="8443457"/>
<evidence type="ECO:0000313" key="3">
    <source>
        <dbReference type="Proteomes" id="UP000002058"/>
    </source>
</evidence>
<organism evidence="2 3">
    <name type="scientific">Uncinocarpus reesii (strain UAMH 1704)</name>
    <dbReference type="NCBI Taxonomy" id="336963"/>
    <lineage>
        <taxon>Eukaryota</taxon>
        <taxon>Fungi</taxon>
        <taxon>Dikarya</taxon>
        <taxon>Ascomycota</taxon>
        <taxon>Pezizomycotina</taxon>
        <taxon>Eurotiomycetes</taxon>
        <taxon>Eurotiomycetidae</taxon>
        <taxon>Onygenales</taxon>
        <taxon>Onygenaceae</taxon>
        <taxon>Uncinocarpus</taxon>
    </lineage>
</organism>
<dbReference type="VEuPathDB" id="FungiDB:UREG_05550"/>
<name>C4JSW1_UNCRE</name>
<dbReference type="AlphaFoldDB" id="C4JSW1"/>
<gene>
    <name evidence="2" type="ORF">UREG_05550</name>
</gene>
<reference evidence="3" key="1">
    <citation type="journal article" date="2009" name="Genome Res.">
        <title>Comparative genomic analyses of the human fungal pathogens Coccidioides and their relatives.</title>
        <authorList>
            <person name="Sharpton T.J."/>
            <person name="Stajich J.E."/>
            <person name="Rounsley S.D."/>
            <person name="Gardner M.J."/>
            <person name="Wortman J.R."/>
            <person name="Jordar V.S."/>
            <person name="Maiti R."/>
            <person name="Kodira C.D."/>
            <person name="Neafsey D.E."/>
            <person name="Zeng Q."/>
            <person name="Hung C.-Y."/>
            <person name="McMahan C."/>
            <person name="Muszewska A."/>
            <person name="Grynberg M."/>
            <person name="Mandel M.A."/>
            <person name="Kellner E.M."/>
            <person name="Barker B.M."/>
            <person name="Galgiani J.N."/>
            <person name="Orbach M.J."/>
            <person name="Kirkland T.N."/>
            <person name="Cole G.T."/>
            <person name="Henn M.R."/>
            <person name="Birren B.W."/>
            <person name="Taylor J.W."/>
        </authorList>
    </citation>
    <scope>NUCLEOTIDE SEQUENCE [LARGE SCALE GENOMIC DNA]</scope>
    <source>
        <strain evidence="3">UAMH 1704</strain>
    </source>
</reference>